<dbReference type="EMBL" id="CAJZBQ010000058">
    <property type="protein sequence ID" value="CAG9334375.1"/>
    <property type="molecule type" value="Genomic_DNA"/>
</dbReference>
<feature type="domain" description="EF-hand" evidence="32">
    <location>
        <begin position="427"/>
        <end position="461"/>
    </location>
</feature>
<evidence type="ECO:0000256" key="13">
    <source>
        <dbReference type="ARBA" id="ARBA00022741"/>
    </source>
</evidence>
<evidence type="ECO:0000256" key="4">
    <source>
        <dbReference type="ARBA" id="ARBA00004425"/>
    </source>
</evidence>
<dbReference type="GO" id="GO:0005886">
    <property type="term" value="C:plasma membrane"/>
    <property type="evidence" value="ECO:0007669"/>
    <property type="project" value="UniProtKB-SubCell"/>
</dbReference>
<evidence type="ECO:0000256" key="27">
    <source>
        <dbReference type="ARBA" id="ARBA00068067"/>
    </source>
</evidence>
<dbReference type="Pfam" id="PF13499">
    <property type="entry name" value="EF-hand_7"/>
    <property type="match status" value="2"/>
</dbReference>
<evidence type="ECO:0000256" key="7">
    <source>
        <dbReference type="ARBA" id="ARBA00022511"/>
    </source>
</evidence>
<feature type="region of interest" description="Disordered" evidence="30">
    <location>
        <begin position="1"/>
        <end position="23"/>
    </location>
</feature>
<dbReference type="SMART" id="SM00220">
    <property type="entry name" value="S_TKc"/>
    <property type="match status" value="1"/>
</dbReference>
<sequence>MGCFSSSGRHSISKNDANNTPSQIIHTKEDIKIDASMFVGHRNGQVLEHYKIGSKIGSGAFGCVRIGTHIITGQKRAIKTIQKESISADLTEREKFFSEVDILRKTDHPNIVKLYEFYEDEKYFHIVTEFLQGGELFDYIIKNKMLSERAAAVFMKQILSAVAYCHSNNIVHRDLKPENLLLECETPQPNLKVIDFGTSAIFNSSKHMTKKYGTAYYIAPEVLRKDYDEKCDMWSCGVILYILLSGKPPFYGRTDRDILRMVEKGEYSMKGTIWSTISQGAKQLISRMLDYNPKHRISATEALMDDWLAQNTALDSPVQAIPLSSLDNLKSFRAEQNLQRAVLTFIASQLLHNEDSKQLSEAFRNLDKNGDGKISREELLEVYTGIMGLEAASEEVEKIMQQVDVNDSGYIDYTEFIMATAQREKMINQMNLEAAFKVFDSDESGKICAQELKSLLGEGGSGNETMWIDLIREVDMNGDGEIDINEFKAMMMSLVDSHK</sequence>
<dbReference type="Gene3D" id="1.10.510.10">
    <property type="entry name" value="Transferase(Phosphotransferase) domain 1"/>
    <property type="match status" value="1"/>
</dbReference>
<dbReference type="InterPro" id="IPR011992">
    <property type="entry name" value="EF-hand-dom_pair"/>
</dbReference>
<keyword evidence="19" id="KW-0969">Cilium</keyword>
<dbReference type="SUPFAM" id="SSF56112">
    <property type="entry name" value="Protein kinase-like (PK-like)"/>
    <property type="match status" value="1"/>
</dbReference>
<dbReference type="Pfam" id="PF00069">
    <property type="entry name" value="Pkinase"/>
    <property type="match status" value="1"/>
</dbReference>
<feature type="binding site" evidence="28">
    <location>
        <position position="79"/>
    </location>
    <ligand>
        <name>ATP</name>
        <dbReference type="ChEBI" id="CHEBI:30616"/>
    </ligand>
</feature>
<comment type="similarity">
    <text evidence="23">Belongs to the protein kinase superfamily. Ser/Thr protein kinase family. CDPK subfamily.</text>
</comment>
<evidence type="ECO:0000256" key="28">
    <source>
        <dbReference type="PROSITE-ProRule" id="PRU10141"/>
    </source>
</evidence>
<dbReference type="InterPro" id="IPR008271">
    <property type="entry name" value="Ser/Thr_kinase_AS"/>
</dbReference>
<dbReference type="FunFam" id="3.30.200.20:FF:000315">
    <property type="entry name" value="Calcium-dependent protein kinase 3"/>
    <property type="match status" value="1"/>
</dbReference>
<keyword evidence="9" id="KW-0808">Transferase</keyword>
<evidence type="ECO:0000256" key="6">
    <source>
        <dbReference type="ARBA" id="ARBA00022475"/>
    </source>
</evidence>
<evidence type="ECO:0000313" key="33">
    <source>
        <dbReference type="EMBL" id="CAG9334375.1"/>
    </source>
</evidence>
<keyword evidence="7" id="KW-1032">Host cell membrane</keyword>
<feature type="domain" description="Protein kinase" evidence="31">
    <location>
        <begin position="50"/>
        <end position="308"/>
    </location>
</feature>
<evidence type="ECO:0000256" key="8">
    <source>
        <dbReference type="ARBA" id="ARBA00022527"/>
    </source>
</evidence>
<evidence type="ECO:0000256" key="3">
    <source>
        <dbReference type="ARBA" id="ARBA00004342"/>
    </source>
</evidence>
<keyword evidence="18" id="KW-0472">Membrane</keyword>
<keyword evidence="14" id="KW-0418">Kinase</keyword>
<dbReference type="GO" id="GO:0031514">
    <property type="term" value="C:motile cilium"/>
    <property type="evidence" value="ECO:0007669"/>
    <property type="project" value="UniProtKB-SubCell"/>
</dbReference>
<comment type="catalytic activity">
    <reaction evidence="25">
        <text>L-seryl-[protein] + ATP = O-phospho-L-seryl-[protein] + ADP + H(+)</text>
        <dbReference type="Rhea" id="RHEA:17989"/>
        <dbReference type="Rhea" id="RHEA-COMP:9863"/>
        <dbReference type="Rhea" id="RHEA-COMP:11604"/>
        <dbReference type="ChEBI" id="CHEBI:15378"/>
        <dbReference type="ChEBI" id="CHEBI:29999"/>
        <dbReference type="ChEBI" id="CHEBI:30616"/>
        <dbReference type="ChEBI" id="CHEBI:83421"/>
        <dbReference type="ChEBI" id="CHEBI:456216"/>
        <dbReference type="EC" id="2.7.11.1"/>
    </reaction>
</comment>
<keyword evidence="20" id="KW-0564">Palmitate</keyword>
<dbReference type="InterPro" id="IPR018247">
    <property type="entry name" value="EF_Hand_1_Ca_BS"/>
</dbReference>
<evidence type="ECO:0000256" key="15">
    <source>
        <dbReference type="ARBA" id="ARBA00022837"/>
    </source>
</evidence>
<dbReference type="AlphaFoldDB" id="A0AAU9KLU6"/>
<dbReference type="InterPro" id="IPR000719">
    <property type="entry name" value="Prot_kinase_dom"/>
</dbReference>
<evidence type="ECO:0000259" key="32">
    <source>
        <dbReference type="PROSITE" id="PS50222"/>
    </source>
</evidence>
<keyword evidence="16 28" id="KW-0067">ATP-binding</keyword>
<organism evidence="33 34">
    <name type="scientific">Blepharisma stoltei</name>
    <dbReference type="NCBI Taxonomy" id="1481888"/>
    <lineage>
        <taxon>Eukaryota</taxon>
        <taxon>Sar</taxon>
        <taxon>Alveolata</taxon>
        <taxon>Ciliophora</taxon>
        <taxon>Postciliodesmatophora</taxon>
        <taxon>Heterotrichea</taxon>
        <taxon>Heterotrichida</taxon>
        <taxon>Blepharismidae</taxon>
        <taxon>Blepharisma</taxon>
    </lineage>
</organism>
<evidence type="ECO:0000256" key="17">
    <source>
        <dbReference type="ARBA" id="ARBA00022846"/>
    </source>
</evidence>
<dbReference type="PANTHER" id="PTHR24349">
    <property type="entry name" value="SERINE/THREONINE-PROTEIN KINASE"/>
    <property type="match status" value="1"/>
</dbReference>
<keyword evidence="12" id="KW-0677">Repeat</keyword>
<comment type="caution">
    <text evidence="33">The sequence shown here is derived from an EMBL/GenBank/DDBJ whole genome shotgun (WGS) entry which is preliminary data.</text>
</comment>
<keyword evidence="10" id="KW-0519">Myristate</keyword>
<dbReference type="EC" id="2.7.11.1" evidence="5"/>
<evidence type="ECO:0000256" key="11">
    <source>
        <dbReference type="ARBA" id="ARBA00022723"/>
    </source>
</evidence>
<reference evidence="33" key="1">
    <citation type="submission" date="2021-09" db="EMBL/GenBank/DDBJ databases">
        <authorList>
            <consortium name="AG Swart"/>
            <person name="Singh M."/>
            <person name="Singh A."/>
            <person name="Seah K."/>
            <person name="Emmerich C."/>
        </authorList>
    </citation>
    <scope>NUCLEOTIDE SEQUENCE</scope>
    <source>
        <strain evidence="33">ATCC30299</strain>
    </source>
</reference>
<evidence type="ECO:0000256" key="18">
    <source>
        <dbReference type="ARBA" id="ARBA00022870"/>
    </source>
</evidence>
<feature type="domain" description="EF-hand" evidence="32">
    <location>
        <begin position="462"/>
        <end position="497"/>
    </location>
</feature>
<evidence type="ECO:0000256" key="22">
    <source>
        <dbReference type="ARBA" id="ARBA00023288"/>
    </source>
</evidence>
<evidence type="ECO:0000256" key="9">
    <source>
        <dbReference type="ARBA" id="ARBA00022679"/>
    </source>
</evidence>
<dbReference type="GO" id="GO:0020002">
    <property type="term" value="C:host cell plasma membrane"/>
    <property type="evidence" value="ECO:0007669"/>
    <property type="project" value="UniProtKB-SubCell"/>
</dbReference>
<comment type="subcellular location">
    <subcellularLocation>
        <location evidence="3">Cell membrane</location>
        <topology evidence="3">Lipid-anchor</topology>
        <orientation evidence="3">Cytoplasmic side</orientation>
    </subcellularLocation>
    <subcellularLocation>
        <location evidence="2">Cell projection</location>
        <location evidence="2">Cilium</location>
        <location evidence="2">Flagellum</location>
    </subcellularLocation>
    <subcellularLocation>
        <location evidence="4">Host cell membrane</location>
        <topology evidence="4">Lipid-anchor</topology>
    </subcellularLocation>
    <subcellularLocation>
        <location evidence="26">Parasitophorous vacuole membrane</location>
        <topology evidence="26">Lipid-anchor</topology>
    </subcellularLocation>
</comment>
<dbReference type="GO" id="GO:0004674">
    <property type="term" value="F:protein serine/threonine kinase activity"/>
    <property type="evidence" value="ECO:0007669"/>
    <property type="project" value="UniProtKB-KW"/>
</dbReference>
<dbReference type="CDD" id="cd05117">
    <property type="entry name" value="STKc_CAMK"/>
    <property type="match status" value="1"/>
</dbReference>
<dbReference type="Proteomes" id="UP001162131">
    <property type="component" value="Unassembled WGS sequence"/>
</dbReference>
<evidence type="ECO:0000256" key="12">
    <source>
        <dbReference type="ARBA" id="ARBA00022737"/>
    </source>
</evidence>
<dbReference type="GO" id="GO:0005509">
    <property type="term" value="F:calcium ion binding"/>
    <property type="evidence" value="ECO:0007669"/>
    <property type="project" value="InterPro"/>
</dbReference>
<comment type="catalytic activity">
    <reaction evidence="24">
        <text>L-threonyl-[protein] + ATP = O-phospho-L-threonyl-[protein] + ADP + H(+)</text>
        <dbReference type="Rhea" id="RHEA:46608"/>
        <dbReference type="Rhea" id="RHEA-COMP:11060"/>
        <dbReference type="Rhea" id="RHEA-COMP:11605"/>
        <dbReference type="ChEBI" id="CHEBI:15378"/>
        <dbReference type="ChEBI" id="CHEBI:30013"/>
        <dbReference type="ChEBI" id="CHEBI:30616"/>
        <dbReference type="ChEBI" id="CHEBI:61977"/>
        <dbReference type="ChEBI" id="CHEBI:456216"/>
        <dbReference type="EC" id="2.7.11.1"/>
    </reaction>
</comment>
<dbReference type="GO" id="GO:0020005">
    <property type="term" value="C:symbiont-containing vacuole membrane"/>
    <property type="evidence" value="ECO:0007669"/>
    <property type="project" value="UniProtKB-SubCell"/>
</dbReference>
<evidence type="ECO:0000256" key="16">
    <source>
        <dbReference type="ARBA" id="ARBA00022840"/>
    </source>
</evidence>
<evidence type="ECO:0000256" key="5">
    <source>
        <dbReference type="ARBA" id="ARBA00012513"/>
    </source>
</evidence>
<dbReference type="InterPro" id="IPR002048">
    <property type="entry name" value="EF_hand_dom"/>
</dbReference>
<proteinExistence type="inferred from homology"/>
<evidence type="ECO:0000256" key="20">
    <source>
        <dbReference type="ARBA" id="ARBA00023139"/>
    </source>
</evidence>
<evidence type="ECO:0000256" key="23">
    <source>
        <dbReference type="ARBA" id="ARBA00024334"/>
    </source>
</evidence>
<dbReference type="PROSITE" id="PS50222">
    <property type="entry name" value="EF_HAND_2"/>
    <property type="match status" value="4"/>
</dbReference>
<dbReference type="CDD" id="cd00051">
    <property type="entry name" value="EFh"/>
    <property type="match status" value="2"/>
</dbReference>
<dbReference type="PROSITE" id="PS00107">
    <property type="entry name" value="PROTEIN_KINASE_ATP"/>
    <property type="match status" value="1"/>
</dbReference>
<keyword evidence="13 28" id="KW-0547">Nucleotide-binding</keyword>
<evidence type="ECO:0000256" key="19">
    <source>
        <dbReference type="ARBA" id="ARBA00023069"/>
    </source>
</evidence>
<evidence type="ECO:0000256" key="24">
    <source>
        <dbReference type="ARBA" id="ARBA00047899"/>
    </source>
</evidence>
<keyword evidence="17" id="KW-0282">Flagellum</keyword>
<evidence type="ECO:0000256" key="25">
    <source>
        <dbReference type="ARBA" id="ARBA00048679"/>
    </source>
</evidence>
<name>A0AAU9KLU6_9CILI</name>
<keyword evidence="21" id="KW-0966">Cell projection</keyword>
<feature type="domain" description="EF-hand" evidence="32">
    <location>
        <begin position="391"/>
        <end position="426"/>
    </location>
</feature>
<evidence type="ECO:0000256" key="2">
    <source>
        <dbReference type="ARBA" id="ARBA00004230"/>
    </source>
</evidence>
<evidence type="ECO:0000256" key="1">
    <source>
        <dbReference type="ARBA" id="ARBA00001946"/>
    </source>
</evidence>
<dbReference type="InterPro" id="IPR050205">
    <property type="entry name" value="CDPK_Ser/Thr_kinases"/>
</dbReference>
<dbReference type="FunFam" id="1.10.510.10:FF:000398">
    <property type="entry name" value="Calcium-dependent protein kinase 1"/>
    <property type="match status" value="1"/>
</dbReference>
<dbReference type="SMART" id="SM00054">
    <property type="entry name" value="EFh"/>
    <property type="match status" value="4"/>
</dbReference>
<gene>
    <name evidence="33" type="ORF">BSTOLATCC_MIC60994</name>
</gene>
<dbReference type="SUPFAM" id="SSF47473">
    <property type="entry name" value="EF-hand"/>
    <property type="match status" value="1"/>
</dbReference>
<accession>A0AAU9KLU6</accession>
<keyword evidence="18" id="KW-1043">Host membrane</keyword>
<evidence type="ECO:0000259" key="31">
    <source>
        <dbReference type="PROSITE" id="PS50011"/>
    </source>
</evidence>
<dbReference type="Gene3D" id="1.10.238.10">
    <property type="entry name" value="EF-hand"/>
    <property type="match status" value="2"/>
</dbReference>
<keyword evidence="34" id="KW-1185">Reference proteome</keyword>
<dbReference type="GO" id="GO:0005524">
    <property type="term" value="F:ATP binding"/>
    <property type="evidence" value="ECO:0007669"/>
    <property type="project" value="UniProtKB-UniRule"/>
</dbReference>
<keyword evidence="22" id="KW-0449">Lipoprotein</keyword>
<dbReference type="PROSITE" id="PS00108">
    <property type="entry name" value="PROTEIN_KINASE_ST"/>
    <property type="match status" value="1"/>
</dbReference>
<dbReference type="FunFam" id="1.10.238.10:FF:000585">
    <property type="entry name" value="Calcium-dependent protein kinase-a"/>
    <property type="match status" value="1"/>
</dbReference>
<protein>
    <recommendedName>
        <fullName evidence="27">Calcium-dependent protein kinase 1</fullName>
        <ecNumber evidence="5">2.7.11.1</ecNumber>
    </recommendedName>
</protein>
<dbReference type="InterPro" id="IPR011009">
    <property type="entry name" value="Kinase-like_dom_sf"/>
</dbReference>
<evidence type="ECO:0000313" key="34">
    <source>
        <dbReference type="Proteomes" id="UP001162131"/>
    </source>
</evidence>
<dbReference type="PROSITE" id="PS00018">
    <property type="entry name" value="EF_HAND_1"/>
    <property type="match status" value="3"/>
</dbReference>
<keyword evidence="8 29" id="KW-0723">Serine/threonine-protein kinase</keyword>
<dbReference type="Gene3D" id="3.30.200.20">
    <property type="entry name" value="Phosphorylase Kinase, domain 1"/>
    <property type="match status" value="1"/>
</dbReference>
<feature type="domain" description="EF-hand" evidence="32">
    <location>
        <begin position="354"/>
        <end position="389"/>
    </location>
</feature>
<comment type="cofactor">
    <cofactor evidence="1">
        <name>Mg(2+)</name>
        <dbReference type="ChEBI" id="CHEBI:18420"/>
    </cofactor>
</comment>
<evidence type="ECO:0000256" key="30">
    <source>
        <dbReference type="SAM" id="MobiDB-lite"/>
    </source>
</evidence>
<evidence type="ECO:0000256" key="10">
    <source>
        <dbReference type="ARBA" id="ARBA00022707"/>
    </source>
</evidence>
<keyword evidence="11" id="KW-0479">Metal-binding</keyword>
<evidence type="ECO:0000256" key="29">
    <source>
        <dbReference type="RuleBase" id="RU000304"/>
    </source>
</evidence>
<evidence type="ECO:0000256" key="14">
    <source>
        <dbReference type="ARBA" id="ARBA00022777"/>
    </source>
</evidence>
<evidence type="ECO:0000256" key="21">
    <source>
        <dbReference type="ARBA" id="ARBA00023273"/>
    </source>
</evidence>
<keyword evidence="15" id="KW-0106">Calcium</keyword>
<evidence type="ECO:0000256" key="26">
    <source>
        <dbReference type="ARBA" id="ARBA00060437"/>
    </source>
</evidence>
<dbReference type="PROSITE" id="PS50011">
    <property type="entry name" value="PROTEIN_KINASE_DOM"/>
    <property type="match status" value="1"/>
</dbReference>
<dbReference type="InterPro" id="IPR017441">
    <property type="entry name" value="Protein_kinase_ATP_BS"/>
</dbReference>
<keyword evidence="6" id="KW-1003">Cell membrane</keyword>